<keyword evidence="1 7" id="KW-0547">Nucleotide-binding</keyword>
<dbReference type="PROSITE" id="PS51192">
    <property type="entry name" value="HELICASE_ATP_BIND_1"/>
    <property type="match status" value="1"/>
</dbReference>
<keyword evidence="2 7" id="KW-0378">Hydrolase</keyword>
<dbReference type="NCBIfam" id="NF008744">
    <property type="entry name" value="PRK11776.1"/>
    <property type="match status" value="1"/>
</dbReference>
<reference evidence="11 12" key="1">
    <citation type="submission" date="2020-02" db="EMBL/GenBank/DDBJ databases">
        <authorList>
            <person name="Hogendoorn C."/>
        </authorList>
    </citation>
    <scope>NUCLEOTIDE SEQUENCE [LARGE SCALE GENOMIC DNA]</scope>
    <source>
        <strain evidence="11">METHB21</strain>
    </source>
</reference>
<feature type="domain" description="Helicase C-terminal" evidence="9">
    <location>
        <begin position="232"/>
        <end position="395"/>
    </location>
</feature>
<accession>A0A8S0WR33</accession>
<evidence type="ECO:0000259" key="10">
    <source>
        <dbReference type="PROSITE" id="PS51195"/>
    </source>
</evidence>
<evidence type="ECO:0000256" key="4">
    <source>
        <dbReference type="ARBA" id="ARBA00022840"/>
    </source>
</evidence>
<dbReference type="InterPro" id="IPR014001">
    <property type="entry name" value="Helicase_ATP-bd"/>
</dbReference>
<dbReference type="SMART" id="SM00487">
    <property type="entry name" value="DEXDc"/>
    <property type="match status" value="1"/>
</dbReference>
<dbReference type="CDD" id="cd18787">
    <property type="entry name" value="SF2_C_DEAD"/>
    <property type="match status" value="1"/>
</dbReference>
<dbReference type="Gene3D" id="3.40.50.300">
    <property type="entry name" value="P-loop containing nucleotide triphosphate hydrolases"/>
    <property type="match status" value="2"/>
</dbReference>
<dbReference type="InterPro" id="IPR000629">
    <property type="entry name" value="RNA-helicase_DEAD-box_CS"/>
</dbReference>
<dbReference type="GO" id="GO:0005524">
    <property type="term" value="F:ATP binding"/>
    <property type="evidence" value="ECO:0007669"/>
    <property type="project" value="UniProtKB-KW"/>
</dbReference>
<keyword evidence="4 7" id="KW-0067">ATP-binding</keyword>
<evidence type="ECO:0000259" key="9">
    <source>
        <dbReference type="PROSITE" id="PS51194"/>
    </source>
</evidence>
<dbReference type="InterPro" id="IPR044742">
    <property type="entry name" value="DEAD/DEAH_RhlB"/>
</dbReference>
<gene>
    <name evidence="11" type="primary">dbpA</name>
    <name evidence="11" type="ORF">METHB2_50060</name>
</gene>
<evidence type="ECO:0000256" key="2">
    <source>
        <dbReference type="ARBA" id="ARBA00022801"/>
    </source>
</evidence>
<evidence type="ECO:0000256" key="1">
    <source>
        <dbReference type="ARBA" id="ARBA00022741"/>
    </source>
</evidence>
<dbReference type="EMBL" id="CADCXN010000080">
    <property type="protein sequence ID" value="CAA9891789.1"/>
    <property type="molecule type" value="Genomic_DNA"/>
</dbReference>
<evidence type="ECO:0000256" key="3">
    <source>
        <dbReference type="ARBA" id="ARBA00022806"/>
    </source>
</evidence>
<dbReference type="InterPro" id="IPR050079">
    <property type="entry name" value="DEAD_box_RNA_helicase"/>
</dbReference>
<evidence type="ECO:0000313" key="12">
    <source>
        <dbReference type="Proteomes" id="UP000494216"/>
    </source>
</evidence>
<dbReference type="GO" id="GO:0003676">
    <property type="term" value="F:nucleic acid binding"/>
    <property type="evidence" value="ECO:0007669"/>
    <property type="project" value="InterPro"/>
</dbReference>
<dbReference type="Pfam" id="PF00270">
    <property type="entry name" value="DEAD"/>
    <property type="match status" value="1"/>
</dbReference>
<dbReference type="PANTHER" id="PTHR47959">
    <property type="entry name" value="ATP-DEPENDENT RNA HELICASE RHLE-RELATED"/>
    <property type="match status" value="1"/>
</dbReference>
<dbReference type="InterPro" id="IPR005580">
    <property type="entry name" value="DbpA/CsdA_RNA-bd_dom"/>
</dbReference>
<dbReference type="GO" id="GO:0016787">
    <property type="term" value="F:hydrolase activity"/>
    <property type="evidence" value="ECO:0007669"/>
    <property type="project" value="UniProtKB-KW"/>
</dbReference>
<dbReference type="InterPro" id="IPR001650">
    <property type="entry name" value="Helicase_C-like"/>
</dbReference>
<dbReference type="CDD" id="cd12501">
    <property type="entry name" value="RRM_EcDbpA_like"/>
    <property type="match status" value="1"/>
</dbReference>
<dbReference type="SMART" id="SM00490">
    <property type="entry name" value="HELICc"/>
    <property type="match status" value="1"/>
</dbReference>
<keyword evidence="12" id="KW-1185">Reference proteome</keyword>
<dbReference type="InterPro" id="IPR011545">
    <property type="entry name" value="DEAD/DEAH_box_helicase_dom"/>
</dbReference>
<feature type="short sequence motif" description="Q motif" evidence="6">
    <location>
        <begin position="20"/>
        <end position="48"/>
    </location>
</feature>
<proteinExistence type="inferred from homology"/>
<dbReference type="CDD" id="cd00268">
    <property type="entry name" value="DEADc"/>
    <property type="match status" value="1"/>
</dbReference>
<dbReference type="Pfam" id="PF03880">
    <property type="entry name" value="DbpA"/>
    <property type="match status" value="1"/>
</dbReference>
<dbReference type="PANTHER" id="PTHR47959:SF1">
    <property type="entry name" value="ATP-DEPENDENT RNA HELICASE DBPA"/>
    <property type="match status" value="1"/>
</dbReference>
<feature type="domain" description="DEAD-box RNA helicase Q" evidence="10">
    <location>
        <begin position="20"/>
        <end position="48"/>
    </location>
</feature>
<keyword evidence="3 7" id="KW-0347">Helicase</keyword>
<evidence type="ECO:0000256" key="6">
    <source>
        <dbReference type="PROSITE-ProRule" id="PRU00552"/>
    </source>
</evidence>
<dbReference type="PROSITE" id="PS51195">
    <property type="entry name" value="Q_MOTIF"/>
    <property type="match status" value="1"/>
</dbReference>
<dbReference type="InterPro" id="IPR014014">
    <property type="entry name" value="RNA_helicase_DEAD_Q_motif"/>
</dbReference>
<evidence type="ECO:0000313" key="11">
    <source>
        <dbReference type="EMBL" id="CAA9891789.1"/>
    </source>
</evidence>
<dbReference type="Gene3D" id="3.30.70.330">
    <property type="match status" value="1"/>
</dbReference>
<dbReference type="InterPro" id="IPR027417">
    <property type="entry name" value="P-loop_NTPase"/>
</dbReference>
<sequence>MNEGSSPAFALYYESFVNTTEFSSLPLKPALLENIESLGYTRLTPIQAESLPPILEGRDVIAQAKTGSGKTAAFAIGLLSRLDLSSFRVQAMVICPTRELADQVCKEIRRLARFTPNIKVLALCGGVPFGPQAGSLEHGVHIVVGTPGRLQEHLRKRSLRLSHLKTLVLDEADRMLDMGFEEAVSEVISYAPTHRQTLLFSATYADPIREMSEKFQYKPVTVSSETCHHNDVIEQHFYQIEKGQRINALGYLLAYYQPESTVVFCNTKRDCSEIANALENYGFSVQSLHGDLEQKERDQVLVRFANKSCSMLVATDVAARGLDIKDLQAVINYQLPWDPEGYVHRIGRTGRAGKKGLALSLCTQQELTRVKAIEEYQNNPVKWDETAPFQMRQEHRFEPPMVTLWIADGRKDKVRPGDILGALTGDAGIDGNEVGKIDIFDNHAYVAIKRNHVDRALTCLRTGKIKGRSFNIRKPWG</sequence>
<comment type="similarity">
    <text evidence="5 7">Belongs to the DEAD box helicase family.</text>
</comment>
<dbReference type="PROSITE" id="PS51194">
    <property type="entry name" value="HELICASE_CTER"/>
    <property type="match status" value="1"/>
</dbReference>
<name>A0A8S0WR33_9GAMM</name>
<organism evidence="11 12">
    <name type="scientific">Candidatus Methylobacter favarea</name>
    <dbReference type="NCBI Taxonomy" id="2707345"/>
    <lineage>
        <taxon>Bacteria</taxon>
        <taxon>Pseudomonadati</taxon>
        <taxon>Pseudomonadota</taxon>
        <taxon>Gammaproteobacteria</taxon>
        <taxon>Methylococcales</taxon>
        <taxon>Methylococcaceae</taxon>
        <taxon>Methylobacter</taxon>
    </lineage>
</organism>
<protein>
    <submittedName>
        <fullName evidence="11">ATP-dependent RNA helicase, specific for 23S rRNA</fullName>
    </submittedName>
</protein>
<dbReference type="PROSITE" id="PS00039">
    <property type="entry name" value="DEAD_ATP_HELICASE"/>
    <property type="match status" value="1"/>
</dbReference>
<evidence type="ECO:0000256" key="7">
    <source>
        <dbReference type="RuleBase" id="RU000492"/>
    </source>
</evidence>
<comment type="caution">
    <text evidence="11">The sequence shown here is derived from an EMBL/GenBank/DDBJ whole genome shotgun (WGS) entry which is preliminary data.</text>
</comment>
<dbReference type="AlphaFoldDB" id="A0A8S0WR33"/>
<dbReference type="Proteomes" id="UP000494216">
    <property type="component" value="Unassembled WGS sequence"/>
</dbReference>
<dbReference type="InterPro" id="IPR012677">
    <property type="entry name" value="Nucleotide-bd_a/b_plait_sf"/>
</dbReference>
<evidence type="ECO:0000256" key="5">
    <source>
        <dbReference type="ARBA" id="ARBA00038437"/>
    </source>
</evidence>
<feature type="domain" description="Helicase ATP-binding" evidence="8">
    <location>
        <begin position="51"/>
        <end position="222"/>
    </location>
</feature>
<evidence type="ECO:0000259" key="8">
    <source>
        <dbReference type="PROSITE" id="PS51192"/>
    </source>
</evidence>
<dbReference type="SUPFAM" id="SSF52540">
    <property type="entry name" value="P-loop containing nucleoside triphosphate hydrolases"/>
    <property type="match status" value="1"/>
</dbReference>
<dbReference type="GO" id="GO:0005829">
    <property type="term" value="C:cytosol"/>
    <property type="evidence" value="ECO:0007669"/>
    <property type="project" value="TreeGrafter"/>
</dbReference>
<dbReference type="GO" id="GO:0003724">
    <property type="term" value="F:RNA helicase activity"/>
    <property type="evidence" value="ECO:0007669"/>
    <property type="project" value="InterPro"/>
</dbReference>
<dbReference type="Pfam" id="PF00271">
    <property type="entry name" value="Helicase_C"/>
    <property type="match status" value="1"/>
</dbReference>